<gene>
    <name evidence="1" type="ORF">GCM10010916_38320</name>
</gene>
<name>A0A917LF68_9BACL</name>
<dbReference type="Proteomes" id="UP000644756">
    <property type="component" value="Unassembled WGS sequence"/>
</dbReference>
<evidence type="ECO:0008006" key="3">
    <source>
        <dbReference type="Google" id="ProtNLM"/>
    </source>
</evidence>
<evidence type="ECO:0000313" key="1">
    <source>
        <dbReference type="EMBL" id="GGG17842.1"/>
    </source>
</evidence>
<protein>
    <recommendedName>
        <fullName evidence="3">DUF4325 domain-containing protein</fullName>
    </recommendedName>
</protein>
<reference evidence="1" key="2">
    <citation type="submission" date="2020-09" db="EMBL/GenBank/DDBJ databases">
        <authorList>
            <person name="Sun Q."/>
            <person name="Zhou Y."/>
        </authorList>
    </citation>
    <scope>NUCLEOTIDE SEQUENCE</scope>
    <source>
        <strain evidence="1">CGMCC 1.12987</strain>
    </source>
</reference>
<dbReference type="EMBL" id="BMGR01000014">
    <property type="protein sequence ID" value="GGG17842.1"/>
    <property type="molecule type" value="Genomic_DNA"/>
</dbReference>
<keyword evidence="2" id="KW-1185">Reference proteome</keyword>
<sequence length="194" mass="22042">MFLDNITVKPSQPCFTRFQGDLLFQEAAAHVQQKRKVFIDFSGIHTLSPSFFIGLFGEMSIEQMKAIMVINLEDAGWAIMRRVVKEAIEGTRNFQRGFFQAVKANGHLNPLLHDNGVLRVYTRNGTSEWSKSTLSAQEVSPEEYDRLIMEYHAIKQAAVEKSQQRSTQGMRCDRCGHPFSTIIGKRKHKCMASA</sequence>
<dbReference type="RefSeq" id="WP_188532683.1">
    <property type="nucleotide sequence ID" value="NZ_BMGR01000014.1"/>
</dbReference>
<evidence type="ECO:0000313" key="2">
    <source>
        <dbReference type="Proteomes" id="UP000644756"/>
    </source>
</evidence>
<organism evidence="1 2">
    <name type="scientific">Paenibacillus abyssi</name>
    <dbReference type="NCBI Taxonomy" id="1340531"/>
    <lineage>
        <taxon>Bacteria</taxon>
        <taxon>Bacillati</taxon>
        <taxon>Bacillota</taxon>
        <taxon>Bacilli</taxon>
        <taxon>Bacillales</taxon>
        <taxon>Paenibacillaceae</taxon>
        <taxon>Paenibacillus</taxon>
    </lineage>
</organism>
<dbReference type="AlphaFoldDB" id="A0A917LF68"/>
<reference evidence="1" key="1">
    <citation type="journal article" date="2014" name="Int. J. Syst. Evol. Microbiol.">
        <title>Complete genome sequence of Corynebacterium casei LMG S-19264T (=DSM 44701T), isolated from a smear-ripened cheese.</title>
        <authorList>
            <consortium name="US DOE Joint Genome Institute (JGI-PGF)"/>
            <person name="Walter F."/>
            <person name="Albersmeier A."/>
            <person name="Kalinowski J."/>
            <person name="Ruckert C."/>
        </authorList>
    </citation>
    <scope>NUCLEOTIDE SEQUENCE</scope>
    <source>
        <strain evidence="1">CGMCC 1.12987</strain>
    </source>
</reference>
<comment type="caution">
    <text evidence="1">The sequence shown here is derived from an EMBL/GenBank/DDBJ whole genome shotgun (WGS) entry which is preliminary data.</text>
</comment>
<accession>A0A917LF68</accession>
<proteinExistence type="predicted"/>